<comment type="caution">
    <text evidence="6">The sequence shown here is derived from an EMBL/GenBank/DDBJ whole genome shotgun (WGS) entry which is preliminary data.</text>
</comment>
<dbReference type="PANTHER" id="PTHR37817">
    <property type="entry name" value="N-ACETYLTRANSFERASE EIS"/>
    <property type="match status" value="1"/>
</dbReference>
<dbReference type="PANTHER" id="PTHR37817:SF1">
    <property type="entry name" value="N-ACETYLTRANSFERASE EIS"/>
    <property type="match status" value="1"/>
</dbReference>
<dbReference type="Pfam" id="PF13530">
    <property type="entry name" value="SCP2_2"/>
    <property type="match status" value="1"/>
</dbReference>
<dbReference type="Proteomes" id="UP000294911">
    <property type="component" value="Unassembled WGS sequence"/>
</dbReference>
<dbReference type="InterPro" id="IPR051554">
    <property type="entry name" value="Acetyltransferase_Eis"/>
</dbReference>
<evidence type="ECO:0000259" key="5">
    <source>
        <dbReference type="PROSITE" id="PS51186"/>
    </source>
</evidence>
<dbReference type="EMBL" id="SLXQ01000007">
    <property type="protein sequence ID" value="TCP50902.1"/>
    <property type="molecule type" value="Genomic_DNA"/>
</dbReference>
<keyword evidence="3 4" id="KW-0012">Acyltransferase</keyword>
<dbReference type="NCBIfam" id="NF002367">
    <property type="entry name" value="PRK01346.1-4"/>
    <property type="match status" value="1"/>
</dbReference>
<sequence>MTDIHVRVLRADEHRQALDLVYRALHHSRSTDEEWTLRAKGHQEGRILGAFLADELIGTAAALTSDTTVPGGARLPTAAVTGVGVRADRRRRGALRALMHDQLRDAAQRGEAMAALHASETSIYGRFGYGIGTHARGVRVHARHAAVRPDIPSSGEIRQLGGVTEVLATMPEVYRRIGRPRVGMMERPEGWWAIKYGRWFGAGDSHEVAVHEGTDGASGFVCYRTQEISDYAGPNFAAHLEVVDLHANSLSALADLWRHLLAVDLVATIETHPRPLDEPYPLLFTDPRVCTAVPESDDEIWYRLLDVPRALASRSYQDAEPVVIEVRDELFPDNAGRYRLSAAGADRTDAAADLHCDVQTLAMLYFGSYRASDLAELGRITIAEQGAAVRADQLLRTEQASWCGTGY</sequence>
<keyword evidence="7" id="KW-1185">Reference proteome</keyword>
<dbReference type="InterPro" id="IPR036527">
    <property type="entry name" value="SCP2_sterol-bd_dom_sf"/>
</dbReference>
<dbReference type="GO" id="GO:0034069">
    <property type="term" value="F:aminoglycoside N-acetyltransferase activity"/>
    <property type="evidence" value="ECO:0007669"/>
    <property type="project" value="TreeGrafter"/>
</dbReference>
<name>A0A4R2QMV0_9PSEU</name>
<reference evidence="6 7" key="1">
    <citation type="submission" date="2019-03" db="EMBL/GenBank/DDBJ databases">
        <title>Genomic Encyclopedia of Type Strains, Phase IV (KMG-IV): sequencing the most valuable type-strain genomes for metagenomic binning, comparative biology and taxonomic classification.</title>
        <authorList>
            <person name="Goeker M."/>
        </authorList>
    </citation>
    <scope>NUCLEOTIDE SEQUENCE [LARGE SCALE GENOMIC DNA]</scope>
    <source>
        <strain evidence="6 7">DSM 45765</strain>
    </source>
</reference>
<proteinExistence type="inferred from homology"/>
<evidence type="ECO:0000256" key="1">
    <source>
        <dbReference type="ARBA" id="ARBA00009213"/>
    </source>
</evidence>
<dbReference type="RefSeq" id="WP_165912989.1">
    <property type="nucleotide sequence ID" value="NZ_SLXQ01000007.1"/>
</dbReference>
<dbReference type="Pfam" id="PF13527">
    <property type="entry name" value="Acetyltransf_9"/>
    <property type="match status" value="1"/>
</dbReference>
<feature type="binding site" evidence="4">
    <location>
        <begin position="119"/>
        <end position="120"/>
    </location>
    <ligand>
        <name>acetyl-CoA</name>
        <dbReference type="ChEBI" id="CHEBI:57288"/>
    </ligand>
</feature>
<evidence type="ECO:0000256" key="4">
    <source>
        <dbReference type="HAMAP-Rule" id="MF_01812"/>
    </source>
</evidence>
<dbReference type="SUPFAM" id="SSF55729">
    <property type="entry name" value="Acyl-CoA N-acyltransferases (Nat)"/>
    <property type="match status" value="1"/>
</dbReference>
<dbReference type="HAMAP" id="MF_01812">
    <property type="entry name" value="Eis"/>
    <property type="match status" value="1"/>
</dbReference>
<evidence type="ECO:0000313" key="7">
    <source>
        <dbReference type="Proteomes" id="UP000294911"/>
    </source>
</evidence>
<dbReference type="Gene3D" id="3.30.1050.10">
    <property type="entry name" value="SCP2 sterol-binding domain"/>
    <property type="match status" value="1"/>
</dbReference>
<dbReference type="InterPro" id="IPR000182">
    <property type="entry name" value="GNAT_dom"/>
</dbReference>
<dbReference type="GO" id="GO:0030649">
    <property type="term" value="P:aminoglycoside antibiotic catabolic process"/>
    <property type="evidence" value="ECO:0007669"/>
    <property type="project" value="TreeGrafter"/>
</dbReference>
<dbReference type="Pfam" id="PF17668">
    <property type="entry name" value="Acetyltransf_17"/>
    <property type="match status" value="1"/>
</dbReference>
<dbReference type="InterPro" id="IPR025559">
    <property type="entry name" value="Eis_dom"/>
</dbReference>
<evidence type="ECO:0000256" key="3">
    <source>
        <dbReference type="ARBA" id="ARBA00023315"/>
    </source>
</evidence>
<dbReference type="InterPro" id="IPR022902">
    <property type="entry name" value="NAcTrfase_Eis"/>
</dbReference>
<feature type="binding site" evidence="4">
    <location>
        <begin position="91"/>
        <end position="96"/>
    </location>
    <ligand>
        <name>acetyl-CoA</name>
        <dbReference type="ChEBI" id="CHEBI:57288"/>
    </ligand>
</feature>
<feature type="active site" description="Proton donor" evidence="4">
    <location>
        <position position="124"/>
    </location>
</feature>
<dbReference type="InterPro" id="IPR016181">
    <property type="entry name" value="Acyl_CoA_acyltransferase"/>
</dbReference>
<comment type="subunit">
    <text evidence="4">Homohexamer; trimer of dimers.</text>
</comment>
<evidence type="ECO:0000313" key="6">
    <source>
        <dbReference type="EMBL" id="TCP50902.1"/>
    </source>
</evidence>
<accession>A0A4R2QMV0</accession>
<dbReference type="SUPFAM" id="SSF55718">
    <property type="entry name" value="SCP-like"/>
    <property type="match status" value="1"/>
</dbReference>
<dbReference type="AlphaFoldDB" id="A0A4R2QMV0"/>
<gene>
    <name evidence="6" type="ORF">EV191_107166</name>
</gene>
<evidence type="ECO:0000256" key="2">
    <source>
        <dbReference type="ARBA" id="ARBA00022679"/>
    </source>
</evidence>
<comment type="similarity">
    <text evidence="1 4">Belongs to the acetyltransferase Eis family.</text>
</comment>
<feature type="binding site" evidence="4">
    <location>
        <begin position="83"/>
        <end position="85"/>
    </location>
    <ligand>
        <name>acetyl-CoA</name>
        <dbReference type="ChEBI" id="CHEBI:57288"/>
    </ligand>
</feature>
<keyword evidence="2 4" id="KW-0808">Transferase</keyword>
<dbReference type="PROSITE" id="PS51186">
    <property type="entry name" value="GNAT"/>
    <property type="match status" value="1"/>
</dbReference>
<dbReference type="InterPro" id="IPR041380">
    <property type="entry name" value="Acetyltransf_17"/>
</dbReference>
<organism evidence="6 7">
    <name type="scientific">Tamaricihabitans halophyticus</name>
    <dbReference type="NCBI Taxonomy" id="1262583"/>
    <lineage>
        <taxon>Bacteria</taxon>
        <taxon>Bacillati</taxon>
        <taxon>Actinomycetota</taxon>
        <taxon>Actinomycetes</taxon>
        <taxon>Pseudonocardiales</taxon>
        <taxon>Pseudonocardiaceae</taxon>
        <taxon>Tamaricihabitans</taxon>
    </lineage>
</organism>
<dbReference type="Gene3D" id="3.40.630.30">
    <property type="match status" value="2"/>
</dbReference>
<feature type="active site" description="Proton acceptor; via carboxylate" evidence="4">
    <location>
        <position position="407"/>
    </location>
</feature>
<protein>
    <submittedName>
        <fullName evidence="6">Putative acetyltransferase</fullName>
    </submittedName>
</protein>
<feature type="domain" description="N-acetyltransferase" evidence="5">
    <location>
        <begin position="4"/>
        <end position="152"/>
    </location>
</feature>